<dbReference type="Proteomes" id="UP000070444">
    <property type="component" value="Unassembled WGS sequence"/>
</dbReference>
<evidence type="ECO:0008006" key="3">
    <source>
        <dbReference type="Google" id="ProtNLM"/>
    </source>
</evidence>
<protein>
    <recommendedName>
        <fullName evidence="3">F-box domain-containing protein</fullName>
    </recommendedName>
</protein>
<dbReference type="SUPFAM" id="SSF52047">
    <property type="entry name" value="RNI-like"/>
    <property type="match status" value="1"/>
</dbReference>
<dbReference type="AlphaFoldDB" id="A0A137PGH6"/>
<sequence length="414" mass="49053">MNNTIPTIFQFYKYFPSHLKFLDLLEFKNLTGKEQIEAYNTRFTELFEPLSKYVKRLHLYKQFNRYRVLPALALCPNLTNLKLNGMALPLQTLNQIAVNCTNLKIFTLEHIRVIEWTNSLEDPQLALIPPSVTNLNLINCNKMISPLNEDPYNWENHVLVRFTSYEYFNPLDYTLHNLIKVQLILKFKCSTAKLNEFISRHTKLEGLFIWFDYINQETIKILSQMNLKSLRISMTSGPSIDFYIVVPRVLSTVKSLEFTELIPECNQDICKFLTCFRNLRKLTIDCTIHFIEHINIILSNSPELEELTLLNGRKDPTREYYIPKTMENFILPTLPVNNFRVINLRYIHPSYIDIKVFENCVGLKRIMISDYIHYREDLDTNYDTLVQHFNQFEDVGWKVNVYNSDNYISLYKFE</sequence>
<dbReference type="InterPro" id="IPR032675">
    <property type="entry name" value="LRR_dom_sf"/>
</dbReference>
<organism evidence="1 2">
    <name type="scientific">Conidiobolus coronatus (strain ATCC 28846 / CBS 209.66 / NRRL 28638)</name>
    <name type="common">Delacroixia coronata</name>
    <dbReference type="NCBI Taxonomy" id="796925"/>
    <lineage>
        <taxon>Eukaryota</taxon>
        <taxon>Fungi</taxon>
        <taxon>Fungi incertae sedis</taxon>
        <taxon>Zoopagomycota</taxon>
        <taxon>Entomophthoromycotina</taxon>
        <taxon>Entomophthoromycetes</taxon>
        <taxon>Entomophthorales</taxon>
        <taxon>Ancylistaceae</taxon>
        <taxon>Conidiobolus</taxon>
    </lineage>
</organism>
<gene>
    <name evidence="1" type="ORF">CONCODRAFT_15119</name>
</gene>
<evidence type="ECO:0000313" key="1">
    <source>
        <dbReference type="EMBL" id="KXN74088.1"/>
    </source>
</evidence>
<name>A0A137PGH6_CONC2</name>
<evidence type="ECO:0000313" key="2">
    <source>
        <dbReference type="Proteomes" id="UP000070444"/>
    </source>
</evidence>
<dbReference type="Gene3D" id="3.80.10.10">
    <property type="entry name" value="Ribonuclease Inhibitor"/>
    <property type="match status" value="2"/>
</dbReference>
<keyword evidence="2" id="KW-1185">Reference proteome</keyword>
<dbReference type="EMBL" id="KQ964428">
    <property type="protein sequence ID" value="KXN74088.1"/>
    <property type="molecule type" value="Genomic_DNA"/>
</dbReference>
<reference evidence="1 2" key="1">
    <citation type="journal article" date="2015" name="Genome Biol. Evol.">
        <title>Phylogenomic analyses indicate that early fungi evolved digesting cell walls of algal ancestors of land plants.</title>
        <authorList>
            <person name="Chang Y."/>
            <person name="Wang S."/>
            <person name="Sekimoto S."/>
            <person name="Aerts A.L."/>
            <person name="Choi C."/>
            <person name="Clum A."/>
            <person name="LaButti K.M."/>
            <person name="Lindquist E.A."/>
            <person name="Yee Ngan C."/>
            <person name="Ohm R.A."/>
            <person name="Salamov A.A."/>
            <person name="Grigoriev I.V."/>
            <person name="Spatafora J.W."/>
            <person name="Berbee M.L."/>
        </authorList>
    </citation>
    <scope>NUCLEOTIDE SEQUENCE [LARGE SCALE GENOMIC DNA]</scope>
    <source>
        <strain evidence="1 2">NRRL 28638</strain>
    </source>
</reference>
<proteinExistence type="predicted"/>
<accession>A0A137PGH6</accession>